<dbReference type="Proteomes" id="UP001200034">
    <property type="component" value="Unassembled WGS sequence"/>
</dbReference>
<name>A0AAD4K1K1_9MUSC</name>
<evidence type="ECO:0000313" key="4">
    <source>
        <dbReference type="EMBL" id="KAH8371265.1"/>
    </source>
</evidence>
<organism evidence="4 5">
    <name type="scientific">Drosophila rubida</name>
    <dbReference type="NCBI Taxonomy" id="30044"/>
    <lineage>
        <taxon>Eukaryota</taxon>
        <taxon>Metazoa</taxon>
        <taxon>Ecdysozoa</taxon>
        <taxon>Arthropoda</taxon>
        <taxon>Hexapoda</taxon>
        <taxon>Insecta</taxon>
        <taxon>Pterygota</taxon>
        <taxon>Neoptera</taxon>
        <taxon>Endopterygota</taxon>
        <taxon>Diptera</taxon>
        <taxon>Brachycera</taxon>
        <taxon>Muscomorpha</taxon>
        <taxon>Ephydroidea</taxon>
        <taxon>Drosophilidae</taxon>
        <taxon>Drosophila</taxon>
    </lineage>
</organism>
<gene>
    <name evidence="4" type="ORF">KR093_006770</name>
</gene>
<dbReference type="InterPro" id="IPR000668">
    <property type="entry name" value="Peptidase_C1A_C"/>
</dbReference>
<dbReference type="InterPro" id="IPR038765">
    <property type="entry name" value="Papain-like_cys_pep_sf"/>
</dbReference>
<dbReference type="SUPFAM" id="SSF54001">
    <property type="entry name" value="Cysteine proteinases"/>
    <property type="match status" value="1"/>
</dbReference>
<feature type="domain" description="Peptidase C1A papain C-terminal" evidence="3">
    <location>
        <begin position="111"/>
        <end position="330"/>
    </location>
</feature>
<comment type="caution">
    <text evidence="4">The sequence shown here is derived from an EMBL/GenBank/DDBJ whole genome shotgun (WGS) entry which is preliminary data.</text>
</comment>
<evidence type="ECO:0000259" key="3">
    <source>
        <dbReference type="SMART" id="SM00645"/>
    </source>
</evidence>
<evidence type="ECO:0000256" key="1">
    <source>
        <dbReference type="ARBA" id="ARBA00008455"/>
    </source>
</evidence>
<dbReference type="GO" id="GO:0006508">
    <property type="term" value="P:proteolysis"/>
    <property type="evidence" value="ECO:0007669"/>
    <property type="project" value="InterPro"/>
</dbReference>
<protein>
    <recommendedName>
        <fullName evidence="3">Peptidase C1A papain C-terminal domain-containing protein</fullName>
    </recommendedName>
</protein>
<comment type="similarity">
    <text evidence="1">Belongs to the peptidase C1 family.</text>
</comment>
<dbReference type="AlphaFoldDB" id="A0AAD4K1K1"/>
<feature type="signal peptide" evidence="2">
    <location>
        <begin position="1"/>
        <end position="16"/>
    </location>
</feature>
<dbReference type="PANTHER" id="PTHR12411">
    <property type="entry name" value="CYSTEINE PROTEASE FAMILY C1-RELATED"/>
    <property type="match status" value="1"/>
</dbReference>
<feature type="chain" id="PRO_5041975283" description="Peptidase C1A papain C-terminal domain-containing protein" evidence="2">
    <location>
        <begin position="17"/>
        <end position="337"/>
    </location>
</feature>
<dbReference type="GO" id="GO:0008234">
    <property type="term" value="F:cysteine-type peptidase activity"/>
    <property type="evidence" value="ECO:0007669"/>
    <property type="project" value="InterPro"/>
</dbReference>
<evidence type="ECO:0000256" key="2">
    <source>
        <dbReference type="SAM" id="SignalP"/>
    </source>
</evidence>
<dbReference type="SMART" id="SM00645">
    <property type="entry name" value="Pept_C1"/>
    <property type="match status" value="1"/>
</dbReference>
<sequence>MLKLFLCCALFSGVLAYNHGQDSIDFDNYVEFYKKNYTTAAERNNANYYFNYHTKLIAQQNALADRGSSSFRVAINQFSDIRLITFAARLPQAVYPATSFDSTPVQTETTVADEMDILTEYGINVTAQDQGTLCSASWAFAAAKAIQILNALPSDLQPLNYSAQSLIDCAGMSTACTTQVPQIAFDYLTQETGTTLIPAAEYPARNDSLQGMCVPTMAAAGVKLDTYSRIRDGDDAAVMRYVSSSIPVIVEYNPATFGFMHYSSGVYVPPTRPRANSSQFLVIVGYGRDTASNLDYWLCLNSFGSSWGENGFIKIVRNAQPIAKGAIFPNTIGVATM</sequence>
<keyword evidence="5" id="KW-1185">Reference proteome</keyword>
<reference evidence="4" key="1">
    <citation type="journal article" date="2021" name="Mol. Ecol. Resour.">
        <title>Phylogenomic analyses of the genus Drosophila reveals genomic signals of climate adaptation.</title>
        <authorList>
            <person name="Li F."/>
            <person name="Rane R.V."/>
            <person name="Luria V."/>
            <person name="Xiong Z."/>
            <person name="Chen J."/>
            <person name="Li Z."/>
            <person name="Catullo R.A."/>
            <person name="Griffin P.C."/>
            <person name="Schiffer M."/>
            <person name="Pearce S."/>
            <person name="Lee S.F."/>
            <person name="McElroy K."/>
            <person name="Stocker A."/>
            <person name="Shirriffs J."/>
            <person name="Cockerell F."/>
            <person name="Coppin C."/>
            <person name="Sgro C.M."/>
            <person name="Karger A."/>
            <person name="Cain J.W."/>
            <person name="Weber J.A."/>
            <person name="Santpere G."/>
            <person name="Kirschner M.W."/>
            <person name="Hoffmann A.A."/>
            <person name="Oakeshott J.G."/>
            <person name="Zhang G."/>
        </authorList>
    </citation>
    <scope>NUCLEOTIDE SEQUENCE</scope>
    <source>
        <strain evidence="4">BGI-SZ-2011g</strain>
    </source>
</reference>
<accession>A0AAD4K1K1</accession>
<dbReference type="EMBL" id="JAJJHW010002585">
    <property type="protein sequence ID" value="KAH8371265.1"/>
    <property type="molecule type" value="Genomic_DNA"/>
</dbReference>
<proteinExistence type="inferred from homology"/>
<evidence type="ECO:0000313" key="5">
    <source>
        <dbReference type="Proteomes" id="UP001200034"/>
    </source>
</evidence>
<dbReference type="InterPro" id="IPR013128">
    <property type="entry name" value="Peptidase_C1A"/>
</dbReference>
<keyword evidence="2" id="KW-0732">Signal</keyword>
<dbReference type="Gene3D" id="3.90.70.10">
    <property type="entry name" value="Cysteine proteinases"/>
    <property type="match status" value="1"/>
</dbReference>
<dbReference type="Pfam" id="PF00112">
    <property type="entry name" value="Peptidase_C1"/>
    <property type="match status" value="1"/>
</dbReference>